<protein>
    <submittedName>
        <fullName evidence="3">NAD(P)-dependent dehydrogenase (Short-subunit alcohol dehydrogenase family)</fullName>
    </submittedName>
</protein>
<accession>A0ABU1MRZ4</accession>
<dbReference type="PANTHER" id="PTHR43008">
    <property type="entry name" value="BENZIL REDUCTASE"/>
    <property type="match status" value="1"/>
</dbReference>
<dbReference type="RefSeq" id="WP_253941866.1">
    <property type="nucleotide sequence ID" value="NZ_JAVDRD010000014.1"/>
</dbReference>
<dbReference type="Proteomes" id="UP001184150">
    <property type="component" value="Unassembled WGS sequence"/>
</dbReference>
<dbReference type="EMBL" id="JAVDRD010000014">
    <property type="protein sequence ID" value="MDR6513099.1"/>
    <property type="molecule type" value="Genomic_DNA"/>
</dbReference>
<dbReference type="InterPro" id="IPR036291">
    <property type="entry name" value="NAD(P)-bd_dom_sf"/>
</dbReference>
<evidence type="ECO:0000256" key="1">
    <source>
        <dbReference type="ARBA" id="ARBA00006484"/>
    </source>
</evidence>
<evidence type="ECO:0000313" key="3">
    <source>
        <dbReference type="EMBL" id="MDR6513099.1"/>
    </source>
</evidence>
<dbReference type="Gene3D" id="3.40.50.720">
    <property type="entry name" value="NAD(P)-binding Rossmann-like Domain"/>
    <property type="match status" value="1"/>
</dbReference>
<reference evidence="3 4" key="1">
    <citation type="submission" date="2023-07" db="EMBL/GenBank/DDBJ databases">
        <title>Sorghum-associated microbial communities from plants grown in Nebraska, USA.</title>
        <authorList>
            <person name="Schachtman D."/>
        </authorList>
    </citation>
    <scope>NUCLEOTIDE SEQUENCE [LARGE SCALE GENOMIC DNA]</scope>
    <source>
        <strain evidence="3 4">DS1027</strain>
    </source>
</reference>
<dbReference type="Pfam" id="PF13561">
    <property type="entry name" value="adh_short_C2"/>
    <property type="match status" value="1"/>
</dbReference>
<keyword evidence="2" id="KW-0560">Oxidoreductase</keyword>
<dbReference type="SUPFAM" id="SSF51735">
    <property type="entry name" value="NAD(P)-binding Rossmann-fold domains"/>
    <property type="match status" value="1"/>
</dbReference>
<keyword evidence="4" id="KW-1185">Reference proteome</keyword>
<name>A0ABU1MRZ4_9SPHN</name>
<gene>
    <name evidence="3" type="ORF">J2792_003987</name>
</gene>
<dbReference type="PRINTS" id="PR00081">
    <property type="entry name" value="GDHRDH"/>
</dbReference>
<sequence>MKQRGVRHRDRCRHGNKQEKSMTLLDLFSMAGKSALVTGGASGLGLAYVEAVAEGGGSVTIADLDEAAAEREAARLTGLGHSVRACRVDVSSDEDLRRAFDDHEAAFGALDVVFANAGLAMGDGYMGFDGQRAEAGQIDTYPVEHWRTTLAIDLDGVFFTIRHAVRLMKKHGRRGSIIATTSNASEITCPIVATPYMPAKAGVRHLVRQLARELAPFGIRVNAIAPGSVVTNIGGGVLKDPAVRAVWDKGVPLGRMGESAQFKPLALFLASDASNYMTGSEVVMDGGVSVRGIEG</sequence>
<evidence type="ECO:0000256" key="2">
    <source>
        <dbReference type="ARBA" id="ARBA00023002"/>
    </source>
</evidence>
<evidence type="ECO:0000313" key="4">
    <source>
        <dbReference type="Proteomes" id="UP001184150"/>
    </source>
</evidence>
<comment type="similarity">
    <text evidence="1">Belongs to the short-chain dehydrogenases/reductases (SDR) family.</text>
</comment>
<dbReference type="PANTHER" id="PTHR43008:SF4">
    <property type="entry name" value="CHAIN DEHYDROGENASE, PUTATIVE (AFU_ORTHOLOGUE AFUA_4G08710)-RELATED"/>
    <property type="match status" value="1"/>
</dbReference>
<organism evidence="3 4">
    <name type="scientific">Novosphingobium capsulatum</name>
    <dbReference type="NCBI Taxonomy" id="13688"/>
    <lineage>
        <taxon>Bacteria</taxon>
        <taxon>Pseudomonadati</taxon>
        <taxon>Pseudomonadota</taxon>
        <taxon>Alphaproteobacteria</taxon>
        <taxon>Sphingomonadales</taxon>
        <taxon>Sphingomonadaceae</taxon>
        <taxon>Novosphingobium</taxon>
    </lineage>
</organism>
<proteinExistence type="inferred from homology"/>
<dbReference type="InterPro" id="IPR002347">
    <property type="entry name" value="SDR_fam"/>
</dbReference>
<comment type="caution">
    <text evidence="3">The sequence shown here is derived from an EMBL/GenBank/DDBJ whole genome shotgun (WGS) entry which is preliminary data.</text>
</comment>